<evidence type="ECO:0000313" key="2">
    <source>
        <dbReference type="EMBL" id="RHW45186.1"/>
    </source>
</evidence>
<comment type="caution">
    <text evidence="2">The sequence shown here is derived from an EMBL/GenBank/DDBJ whole genome shotgun (WGS) entry which is preliminary data.</text>
</comment>
<dbReference type="RefSeq" id="WP_118913761.1">
    <property type="nucleotide sequence ID" value="NZ_CBCRVH010000011.1"/>
</dbReference>
<reference evidence="2 3" key="1">
    <citation type="submission" date="2018-08" db="EMBL/GenBank/DDBJ databases">
        <title>Whole genome sequence analysis of Dermacoccus abyssi bacteria isolated from Deep Mariana trench Micromonospora spp reveals genes involved in the environmental adaptation and production of secondary metabolites.</title>
        <authorList>
            <person name="Abdel-Mageed W.M."/>
            <person name="Lehri B."/>
            <person name="Nouioui I."/>
            <person name="Goodfellow I."/>
            <person name="Jaspars M."/>
            <person name="Karlyshev A."/>
        </authorList>
    </citation>
    <scope>NUCLEOTIDE SEQUENCE [LARGE SCALE GENOMIC DNA]</scope>
    <source>
        <strain evidence="2 3">MT1.1</strain>
    </source>
</reference>
<keyword evidence="1" id="KW-1133">Transmembrane helix</keyword>
<dbReference type="AlphaFoldDB" id="A0A417Z3N9"/>
<proteinExistence type="predicted"/>
<dbReference type="EMBL" id="QWLM01000011">
    <property type="protein sequence ID" value="RHW45186.1"/>
    <property type="molecule type" value="Genomic_DNA"/>
</dbReference>
<gene>
    <name evidence="2" type="ORF">D1832_10060</name>
</gene>
<feature type="transmembrane region" description="Helical" evidence="1">
    <location>
        <begin position="12"/>
        <end position="33"/>
    </location>
</feature>
<accession>A0A417Z3N9</accession>
<sequence length="137" mass="13795">MIATRRQQHGWILSYAGLVAWFALGTVRLVVWLGRGRPVGYLVAELIAFAVALALNFTFRRDRMTKAGTEAPAPRDLGLAVGLFGTAALFVAAPAFAETTALPKQVYGSVASDGSGGGDSGGSGSSCGGGCGGGCGG</sequence>
<evidence type="ECO:0000313" key="3">
    <source>
        <dbReference type="Proteomes" id="UP000285376"/>
    </source>
</evidence>
<feature type="transmembrane region" description="Helical" evidence="1">
    <location>
        <begin position="77"/>
        <end position="97"/>
    </location>
</feature>
<evidence type="ECO:0000256" key="1">
    <source>
        <dbReference type="SAM" id="Phobius"/>
    </source>
</evidence>
<feature type="transmembrane region" description="Helical" evidence="1">
    <location>
        <begin position="39"/>
        <end position="57"/>
    </location>
</feature>
<organism evidence="2 3">
    <name type="scientific">Dermacoccus abyssi</name>
    <dbReference type="NCBI Taxonomy" id="322596"/>
    <lineage>
        <taxon>Bacteria</taxon>
        <taxon>Bacillati</taxon>
        <taxon>Actinomycetota</taxon>
        <taxon>Actinomycetes</taxon>
        <taxon>Micrococcales</taxon>
        <taxon>Dermacoccaceae</taxon>
        <taxon>Dermacoccus</taxon>
    </lineage>
</organism>
<protein>
    <submittedName>
        <fullName evidence="2">Uncharacterized protein</fullName>
    </submittedName>
</protein>
<keyword evidence="1" id="KW-0812">Transmembrane</keyword>
<keyword evidence="1" id="KW-0472">Membrane</keyword>
<name>A0A417Z3N9_9MICO</name>
<dbReference type="Proteomes" id="UP000285376">
    <property type="component" value="Unassembled WGS sequence"/>
</dbReference>